<keyword evidence="1" id="KW-0472">Membrane</keyword>
<dbReference type="Proteomes" id="UP000070620">
    <property type="component" value="Unassembled WGS sequence"/>
</dbReference>
<accession>A0A136PJC0</accession>
<organism evidence="2 3">
    <name type="scientific">Micromonospora rosaria</name>
    <dbReference type="NCBI Taxonomy" id="47874"/>
    <lineage>
        <taxon>Bacteria</taxon>
        <taxon>Bacillati</taxon>
        <taxon>Actinomycetota</taxon>
        <taxon>Actinomycetes</taxon>
        <taxon>Micromonosporales</taxon>
        <taxon>Micromonosporaceae</taxon>
        <taxon>Micromonospora</taxon>
    </lineage>
</organism>
<dbReference type="OrthoDB" id="3399214at2"/>
<comment type="caution">
    <text evidence="2">The sequence shown here is derived from an EMBL/GenBank/DDBJ whole genome shotgun (WGS) entry which is preliminary data.</text>
</comment>
<reference evidence="2 3" key="1">
    <citation type="submission" date="2016-01" db="EMBL/GenBank/DDBJ databases">
        <title>Whole genome sequence and analysis of Micromonospora rosaria DSM 803, which can produce antibacterial substance rosamicin.</title>
        <authorList>
            <person name="Yang H."/>
            <person name="He X."/>
            <person name="Zhu D."/>
        </authorList>
    </citation>
    <scope>NUCLEOTIDE SEQUENCE [LARGE SCALE GENOMIC DNA]</scope>
    <source>
        <strain evidence="2 3">DSM 803</strain>
    </source>
</reference>
<sequence>MSATGVEAVPAARDWRDVLRDATDLALVGITVVLASVPVLTAGAAVGTASAAVHDWAETGTWPPARRILARFGRALLPGAAVTVLAVLVTGLLVADLLALAAGRVPGGTPALLVTVAVAVALVGYAGLVVVEVGRAGGAGWRAAARSAAGTCLARPGLWAALSGVTLLTGFLAVLVHPVAVTLLAGYAIAALHAVTRRAAA</sequence>
<evidence type="ECO:0008006" key="4">
    <source>
        <dbReference type="Google" id="ProtNLM"/>
    </source>
</evidence>
<gene>
    <name evidence="2" type="ORF">AWW66_29395</name>
</gene>
<proteinExistence type="predicted"/>
<evidence type="ECO:0000313" key="2">
    <source>
        <dbReference type="EMBL" id="KXK58510.1"/>
    </source>
</evidence>
<dbReference type="AlphaFoldDB" id="A0A136PJC0"/>
<keyword evidence="1" id="KW-1133">Transmembrane helix</keyword>
<evidence type="ECO:0000256" key="1">
    <source>
        <dbReference type="SAM" id="Phobius"/>
    </source>
</evidence>
<dbReference type="RefSeq" id="WP_067373188.1">
    <property type="nucleotide sequence ID" value="NZ_JBIUBN010000002.1"/>
</dbReference>
<keyword evidence="1" id="KW-0812">Transmembrane</keyword>
<dbReference type="EMBL" id="LRQV01000184">
    <property type="protein sequence ID" value="KXK58510.1"/>
    <property type="molecule type" value="Genomic_DNA"/>
</dbReference>
<feature type="transmembrane region" description="Helical" evidence="1">
    <location>
        <begin position="75"/>
        <end position="99"/>
    </location>
</feature>
<name>A0A136PJC0_9ACTN</name>
<feature type="transmembrane region" description="Helical" evidence="1">
    <location>
        <begin position="111"/>
        <end position="131"/>
    </location>
</feature>
<feature type="transmembrane region" description="Helical" evidence="1">
    <location>
        <begin position="168"/>
        <end position="195"/>
    </location>
</feature>
<evidence type="ECO:0000313" key="3">
    <source>
        <dbReference type="Proteomes" id="UP000070620"/>
    </source>
</evidence>
<feature type="transmembrane region" description="Helical" evidence="1">
    <location>
        <begin position="25"/>
        <end position="54"/>
    </location>
</feature>
<protein>
    <recommendedName>
        <fullName evidence="4">DUF624 domain-containing protein</fullName>
    </recommendedName>
</protein>
<keyword evidence="3" id="KW-1185">Reference proteome</keyword>